<feature type="transmembrane region" description="Helical" evidence="8">
    <location>
        <begin position="176"/>
        <end position="195"/>
    </location>
</feature>
<feature type="region of interest" description="Disordered" evidence="7">
    <location>
        <begin position="725"/>
        <end position="783"/>
    </location>
</feature>
<feature type="compositionally biased region" description="Low complexity" evidence="7">
    <location>
        <begin position="749"/>
        <end position="783"/>
    </location>
</feature>
<keyword evidence="11" id="KW-1185">Reference proteome</keyword>
<name>A0A0T6LP97_WENVI</name>
<reference evidence="10 11" key="1">
    <citation type="submission" date="2015-10" db="EMBL/GenBank/DDBJ databases">
        <title>Draft genome sequence of pyrrolomycin-producing Streptomyces vitaminophilus.</title>
        <authorList>
            <person name="Graham D.E."/>
            <person name="Mahan K.M."/>
            <person name="Klingeman D.M."/>
            <person name="Hettich R.L."/>
            <person name="Parry R.J."/>
        </authorList>
    </citation>
    <scope>NUCLEOTIDE SEQUENCE [LARGE SCALE GENOMIC DNA]</scope>
    <source>
        <strain evidence="10 11">ATCC 31673</strain>
    </source>
</reference>
<feature type="transmembrane region" description="Helical" evidence="8">
    <location>
        <begin position="365"/>
        <end position="383"/>
    </location>
</feature>
<dbReference type="GO" id="GO:0005886">
    <property type="term" value="C:plasma membrane"/>
    <property type="evidence" value="ECO:0007669"/>
    <property type="project" value="UniProtKB-SubCell"/>
</dbReference>
<evidence type="ECO:0000256" key="6">
    <source>
        <dbReference type="ARBA" id="ARBA00023136"/>
    </source>
</evidence>
<dbReference type="PROSITE" id="PS50156">
    <property type="entry name" value="SSD"/>
    <property type="match status" value="1"/>
</dbReference>
<evidence type="ECO:0000256" key="4">
    <source>
        <dbReference type="ARBA" id="ARBA00022692"/>
    </source>
</evidence>
<evidence type="ECO:0000259" key="9">
    <source>
        <dbReference type="PROSITE" id="PS50156"/>
    </source>
</evidence>
<dbReference type="InterPro" id="IPR004869">
    <property type="entry name" value="MMPL_dom"/>
</dbReference>
<gene>
    <name evidence="10" type="ORF">AQ490_04630</name>
</gene>
<evidence type="ECO:0000256" key="5">
    <source>
        <dbReference type="ARBA" id="ARBA00022989"/>
    </source>
</evidence>
<protein>
    <submittedName>
        <fullName evidence="10">Transporter</fullName>
    </submittedName>
</protein>
<feature type="transmembrane region" description="Helical" evidence="8">
    <location>
        <begin position="202"/>
        <end position="223"/>
    </location>
</feature>
<dbReference type="OrthoDB" id="7051771at2"/>
<evidence type="ECO:0000256" key="2">
    <source>
        <dbReference type="ARBA" id="ARBA00010157"/>
    </source>
</evidence>
<evidence type="ECO:0000256" key="1">
    <source>
        <dbReference type="ARBA" id="ARBA00004651"/>
    </source>
</evidence>
<sequence length="783" mass="82380">MLARLAAFVLRRRKALLYGCLMVFVLSAAIGGTVIPKLSSGGYVDSGTESAKAAEVLEDKFRVGEPNLVLLATDRSGVDSPAAVRAGTELTDRLAREPGIAEAYSYWSTGRPEALRSENGERALVMARIEGDEDAVTDWMDAHADAYQGDVQGLQVQAGGAAKADEELSEQTTKDLAKAEMIVFPVLFVVLVLVFRSLVAALIPLALGLVTMVGVFLLLRVLIEFTDVSVFAMNTTTGLGLGLAVDYSLFIISRYREELRRGVATEQAIATSMRTAGRTVLFSAVTVAFALSGLLVFPFYFLRSFAYAGIPTALLAATAALTVLPALLMVLGPRIDKLRVGKRRPKPEGSGFWHRLAMTVMRHPVPIGTGIVVLLLALGAPFLNLTMSLADERTLPTSASSYQVGAVVRSEFTAQENQAAMVVMEDVGRDPAAAAPQITSYARALSGVDGVARVETSTGTFVGGDLAVPAGRASARFTAGDGVYLNVVPSDEAMSEQGRELVRDLRAVDQPFPARVAGPGAELEDSLDSLNAAIPWALCIVALSTFVLLFLLTGSVVLPVKALVLNTLSLSATFGVLVWGFQDGHLDGVVGDFTPTGSITWSVPMLLFCVAFGLSMDYEVFLLSRIKEEYDRTGDNVSAVARGLERTGSLVSAAALLIAIVFLGFVTSSVVFLKAIGLGLALAVLMDATLVRGALVPAFMRVAGRANWWSPGPLRAVHERFGLRESADPPAHPQGPGPANGSVPAGNGPATATLTNPTSSAAPTTRTTPTGTASHHGGTSSGD</sequence>
<dbReference type="EMBL" id="LLZU01000035">
    <property type="protein sequence ID" value="KRV47679.1"/>
    <property type="molecule type" value="Genomic_DNA"/>
</dbReference>
<keyword evidence="6 8" id="KW-0472">Membrane</keyword>
<comment type="caution">
    <text evidence="10">The sequence shown here is derived from an EMBL/GenBank/DDBJ whole genome shotgun (WGS) entry which is preliminary data.</text>
</comment>
<evidence type="ECO:0000256" key="7">
    <source>
        <dbReference type="SAM" id="MobiDB-lite"/>
    </source>
</evidence>
<dbReference type="SUPFAM" id="SSF82866">
    <property type="entry name" value="Multidrug efflux transporter AcrB transmembrane domain"/>
    <property type="match status" value="2"/>
</dbReference>
<feature type="transmembrane region" description="Helical" evidence="8">
    <location>
        <begin position="601"/>
        <end position="623"/>
    </location>
</feature>
<dbReference type="Pfam" id="PF03176">
    <property type="entry name" value="MMPL"/>
    <property type="match status" value="2"/>
</dbReference>
<evidence type="ECO:0000313" key="11">
    <source>
        <dbReference type="Proteomes" id="UP000050867"/>
    </source>
</evidence>
<feature type="domain" description="SSD" evidence="9">
    <location>
        <begin position="199"/>
        <end position="330"/>
    </location>
</feature>
<feature type="transmembrane region" description="Helical" evidence="8">
    <location>
        <begin position="533"/>
        <end position="551"/>
    </location>
</feature>
<evidence type="ECO:0000256" key="8">
    <source>
        <dbReference type="SAM" id="Phobius"/>
    </source>
</evidence>
<dbReference type="eggNOG" id="COG2409">
    <property type="taxonomic scope" value="Bacteria"/>
</dbReference>
<dbReference type="PANTHER" id="PTHR33406">
    <property type="entry name" value="MEMBRANE PROTEIN MJ1562-RELATED"/>
    <property type="match status" value="1"/>
</dbReference>
<dbReference type="RefSeq" id="WP_018386104.1">
    <property type="nucleotide sequence ID" value="NZ_LLZU01000035.1"/>
</dbReference>
<organism evidence="10 11">
    <name type="scientific">Wenjunlia vitaminophila</name>
    <name type="common">Streptomyces vitaminophilus</name>
    <dbReference type="NCBI Taxonomy" id="76728"/>
    <lineage>
        <taxon>Bacteria</taxon>
        <taxon>Bacillati</taxon>
        <taxon>Actinomycetota</taxon>
        <taxon>Actinomycetes</taxon>
        <taxon>Kitasatosporales</taxon>
        <taxon>Streptomycetaceae</taxon>
        <taxon>Wenjunlia</taxon>
    </lineage>
</organism>
<keyword evidence="5 8" id="KW-1133">Transmembrane helix</keyword>
<feature type="transmembrane region" description="Helical" evidence="8">
    <location>
        <begin position="563"/>
        <end position="581"/>
    </location>
</feature>
<dbReference type="STRING" id="76728.AQ490_04630"/>
<proteinExistence type="inferred from homology"/>
<evidence type="ECO:0000313" key="10">
    <source>
        <dbReference type="EMBL" id="KRV47679.1"/>
    </source>
</evidence>
<feature type="transmembrane region" description="Helical" evidence="8">
    <location>
        <begin position="313"/>
        <end position="335"/>
    </location>
</feature>
<feature type="transmembrane region" description="Helical" evidence="8">
    <location>
        <begin position="280"/>
        <end position="301"/>
    </location>
</feature>
<evidence type="ECO:0000256" key="3">
    <source>
        <dbReference type="ARBA" id="ARBA00022475"/>
    </source>
</evidence>
<accession>A0A0T6LP97</accession>
<dbReference type="Gene3D" id="1.20.1640.10">
    <property type="entry name" value="Multidrug efflux transporter AcrB transmembrane domain"/>
    <property type="match status" value="2"/>
</dbReference>
<dbReference type="InterPro" id="IPR000731">
    <property type="entry name" value="SSD"/>
</dbReference>
<comment type="similarity">
    <text evidence="2">Belongs to the resistance-nodulation-cell division (RND) (TC 2.A.6) family. MmpL subfamily.</text>
</comment>
<feature type="transmembrane region" description="Helical" evidence="8">
    <location>
        <begin position="229"/>
        <end position="252"/>
    </location>
</feature>
<comment type="subcellular location">
    <subcellularLocation>
        <location evidence="1">Cell membrane</location>
        <topology evidence="1">Multi-pass membrane protein</topology>
    </subcellularLocation>
</comment>
<dbReference type="PANTHER" id="PTHR33406:SF11">
    <property type="entry name" value="MEMBRANE PROTEIN SCO6666-RELATED"/>
    <property type="match status" value="1"/>
</dbReference>
<dbReference type="Proteomes" id="UP000050867">
    <property type="component" value="Unassembled WGS sequence"/>
</dbReference>
<keyword evidence="3" id="KW-1003">Cell membrane</keyword>
<dbReference type="AlphaFoldDB" id="A0A0T6LP97"/>
<keyword evidence="4 8" id="KW-0812">Transmembrane</keyword>
<feature type="transmembrane region" description="Helical" evidence="8">
    <location>
        <begin position="671"/>
        <end position="691"/>
    </location>
</feature>
<feature type="transmembrane region" description="Helical" evidence="8">
    <location>
        <begin position="644"/>
        <end position="665"/>
    </location>
</feature>
<dbReference type="InterPro" id="IPR050545">
    <property type="entry name" value="Mycobact_MmpL"/>
</dbReference>